<dbReference type="PANTHER" id="PTHR43610:SF1">
    <property type="entry name" value="N-ACETYLTRANSFERASE DOMAIN-CONTAINING PROTEIN"/>
    <property type="match status" value="1"/>
</dbReference>
<evidence type="ECO:0000259" key="1">
    <source>
        <dbReference type="PROSITE" id="PS51186"/>
    </source>
</evidence>
<evidence type="ECO:0000313" key="3">
    <source>
        <dbReference type="Proteomes" id="UP000245166"/>
    </source>
</evidence>
<dbReference type="Proteomes" id="UP000245166">
    <property type="component" value="Unassembled WGS sequence"/>
</dbReference>
<dbReference type="Pfam" id="PF13302">
    <property type="entry name" value="Acetyltransf_3"/>
    <property type="match status" value="1"/>
</dbReference>
<evidence type="ECO:0000313" key="2">
    <source>
        <dbReference type="EMBL" id="PWD52356.1"/>
    </source>
</evidence>
<name>A0A2U1ZZD7_9MICO</name>
<keyword evidence="3" id="KW-1185">Reference proteome</keyword>
<accession>A0A2U1ZZD7</accession>
<dbReference type="GO" id="GO:0016747">
    <property type="term" value="F:acyltransferase activity, transferring groups other than amino-acyl groups"/>
    <property type="evidence" value="ECO:0007669"/>
    <property type="project" value="InterPro"/>
</dbReference>
<proteinExistence type="predicted"/>
<comment type="caution">
    <text evidence="2">The sequence shown here is derived from an EMBL/GenBank/DDBJ whole genome shotgun (WGS) entry which is preliminary data.</text>
</comment>
<organism evidence="2 3">
    <name type="scientific">Serinibacter arcticus</name>
    <dbReference type="NCBI Taxonomy" id="1655435"/>
    <lineage>
        <taxon>Bacteria</taxon>
        <taxon>Bacillati</taxon>
        <taxon>Actinomycetota</taxon>
        <taxon>Actinomycetes</taxon>
        <taxon>Micrococcales</taxon>
        <taxon>Beutenbergiaceae</taxon>
        <taxon>Serinibacter</taxon>
    </lineage>
</organism>
<protein>
    <submittedName>
        <fullName evidence="2">GNAT family N-acetyltransferase</fullName>
    </submittedName>
</protein>
<dbReference type="Gene3D" id="3.40.630.30">
    <property type="match status" value="1"/>
</dbReference>
<feature type="domain" description="N-acetyltransferase" evidence="1">
    <location>
        <begin position="8"/>
        <end position="159"/>
    </location>
</feature>
<dbReference type="EMBL" id="PYHR01000002">
    <property type="protein sequence ID" value="PWD52356.1"/>
    <property type="molecule type" value="Genomic_DNA"/>
</dbReference>
<dbReference type="PANTHER" id="PTHR43610">
    <property type="entry name" value="BLL6696 PROTEIN"/>
    <property type="match status" value="1"/>
</dbReference>
<gene>
    <name evidence="2" type="ORF">C8046_04335</name>
</gene>
<dbReference type="SUPFAM" id="SSF55729">
    <property type="entry name" value="Acyl-CoA N-acyltransferases (Nat)"/>
    <property type="match status" value="1"/>
</dbReference>
<dbReference type="OrthoDB" id="9814648at2"/>
<dbReference type="InterPro" id="IPR000182">
    <property type="entry name" value="GNAT_dom"/>
</dbReference>
<dbReference type="AlphaFoldDB" id="A0A2U1ZZD7"/>
<reference evidence="2 3" key="1">
    <citation type="submission" date="2018-03" db="EMBL/GenBank/DDBJ databases">
        <title>Genome assembly of novel Miniimonas species PCH200.</title>
        <authorList>
            <person name="Thakur V."/>
            <person name="Kumar V."/>
            <person name="Singh D."/>
        </authorList>
    </citation>
    <scope>NUCLEOTIDE SEQUENCE [LARGE SCALE GENOMIC DNA]</scope>
    <source>
        <strain evidence="2 3">PCH200</strain>
    </source>
</reference>
<dbReference type="InterPro" id="IPR016181">
    <property type="entry name" value="Acyl_CoA_acyltransferase"/>
</dbReference>
<dbReference type="PROSITE" id="PS51186">
    <property type="entry name" value="GNAT"/>
    <property type="match status" value="1"/>
</dbReference>
<sequence>MGPILADPEVLRLTGSVSTTAEVEAATPELDQRTRTWYATRNEQTDRLDLAVVDRATGRCVGEVVLNEYRPEDDACNFRILVGPDGRDRGLGTEAARLVINHAFATTTLNRISLDVQADNPRARRSYEKVGFVVEGVLREEITFDGVRGDNVIMAVLRSDWERGRG</sequence>